<dbReference type="NCBIfam" id="TIGR00066">
    <property type="entry name" value="g_glut_trans"/>
    <property type="match status" value="1"/>
</dbReference>
<evidence type="ECO:0000256" key="12">
    <source>
        <dbReference type="SAM" id="SignalP"/>
    </source>
</evidence>
<dbReference type="Gene3D" id="1.10.246.130">
    <property type="match status" value="1"/>
</dbReference>
<protein>
    <recommendedName>
        <fullName evidence="11">Glutathione hydrolase proenzyme</fullName>
        <ecNumber evidence="11">2.3.2.2</ecNumber>
        <ecNumber evidence="11">3.4.19.13</ecNumber>
    </recommendedName>
    <component>
        <recommendedName>
            <fullName evidence="11">Glutathione hydrolase large chain</fullName>
        </recommendedName>
    </component>
    <component>
        <recommendedName>
            <fullName evidence="11">Glutathione hydrolase small chain</fullName>
        </recommendedName>
    </component>
</protein>
<keyword evidence="11" id="KW-0317">Glutathione biosynthesis</keyword>
<feature type="binding site" evidence="10">
    <location>
        <begin position="454"/>
        <end position="455"/>
    </location>
    <ligand>
        <name>L-glutamate</name>
        <dbReference type="ChEBI" id="CHEBI:29985"/>
    </ligand>
</feature>
<comment type="pathway">
    <text evidence="11">Sulfur metabolism; glutathione metabolism.</text>
</comment>
<keyword evidence="5 11" id="KW-0378">Hydrolase</keyword>
<keyword evidence="7 11" id="KW-0012">Acyltransferase</keyword>
<name>A0A9D7XNP4_9BACT</name>
<evidence type="ECO:0000256" key="3">
    <source>
        <dbReference type="ARBA" id="ARBA00009381"/>
    </source>
</evidence>
<evidence type="ECO:0000256" key="4">
    <source>
        <dbReference type="ARBA" id="ARBA00022679"/>
    </source>
</evidence>
<feature type="chain" id="PRO_5038462045" description="Glutathione hydrolase proenzyme" evidence="12">
    <location>
        <begin position="28"/>
        <end position="572"/>
    </location>
</feature>
<dbReference type="SUPFAM" id="SSF56235">
    <property type="entry name" value="N-terminal nucleophile aminohydrolases (Ntn hydrolases)"/>
    <property type="match status" value="1"/>
</dbReference>
<comment type="PTM">
    <text evidence="11">Cleaved by autocatalysis into a large and a small subunit.</text>
</comment>
<evidence type="ECO:0000256" key="6">
    <source>
        <dbReference type="ARBA" id="ARBA00023145"/>
    </source>
</evidence>
<dbReference type="Pfam" id="PF01019">
    <property type="entry name" value="G_glu_transpept"/>
    <property type="match status" value="1"/>
</dbReference>
<keyword evidence="6 11" id="KW-0865">Zymogen</keyword>
<evidence type="ECO:0000313" key="13">
    <source>
        <dbReference type="EMBL" id="MBK9981206.1"/>
    </source>
</evidence>
<evidence type="ECO:0000256" key="7">
    <source>
        <dbReference type="ARBA" id="ARBA00023315"/>
    </source>
</evidence>
<evidence type="ECO:0000256" key="5">
    <source>
        <dbReference type="ARBA" id="ARBA00022801"/>
    </source>
</evidence>
<dbReference type="PANTHER" id="PTHR43199:SF1">
    <property type="entry name" value="GLUTATHIONE HYDROLASE PROENZYME"/>
    <property type="match status" value="1"/>
</dbReference>
<feature type="signal peptide" evidence="12">
    <location>
        <begin position="1"/>
        <end position="27"/>
    </location>
</feature>
<sequence length="572" mass="62303">MSNRKTKQVLLLFCIAVLGINCTQSQGASLYVIHKSATGKNGMVVTAHPLATEVGLEILKQGGNAADAAIAVQFALAVVYPKAGNLGGGGFLVYHKADGNIVSLDYRERAPSASSRNMYLDHKGKVIKGLSREGILAAGIPGTVSGLEETHKALGRLPWSALLEPSIRLAENGYKITRLEAERLNEFKEVFSRLNPPDMPFLSIAKWKEGDVLIQKELGATLRLIADKGSAGFYEGSNADILDRFSKAKHGLITKKDLKAYKAIWRNPIRIHWRGYDIYTMGLPSSGGIVMGQILKMIEHKLVDSLGYRDPGNIHLIVEAERRAYADRALYLGDEDYYRVPVDSILSSAYLENRFSDFNPLHASSSGTIDSALYKFSKDHFETTHLSIVDGEGNAASVTTTLNDNFGCKLWVPGGGYFLNNEMDDFSSKPGVPNLFGLIGAAANAIAPGKRMLSSMTPTIVEKDGKLWLVLGTPGGSTIITTVLQVILNATAYGMNIDDAVQSSRFHHQWLPDEIMHEKDAFSPELIESLSKMGYKLKPLEALGLIEAVMVDDQAILHGAADHRSEDHAAGY</sequence>
<comment type="catalytic activity">
    <reaction evidence="1 11">
        <text>an S-substituted glutathione + H2O = an S-substituted L-cysteinylglycine + L-glutamate</text>
        <dbReference type="Rhea" id="RHEA:59468"/>
        <dbReference type="ChEBI" id="CHEBI:15377"/>
        <dbReference type="ChEBI" id="CHEBI:29985"/>
        <dbReference type="ChEBI" id="CHEBI:90779"/>
        <dbReference type="ChEBI" id="CHEBI:143103"/>
        <dbReference type="EC" id="3.4.19.13"/>
    </reaction>
</comment>
<proteinExistence type="inferred from homology"/>
<reference evidence="13 14" key="1">
    <citation type="submission" date="2020-10" db="EMBL/GenBank/DDBJ databases">
        <title>Connecting structure to function with the recovery of over 1000 high-quality activated sludge metagenome-assembled genomes encoding full-length rRNA genes using long-read sequencing.</title>
        <authorList>
            <person name="Singleton C.M."/>
            <person name="Petriglieri F."/>
            <person name="Kristensen J.M."/>
            <person name="Kirkegaard R.H."/>
            <person name="Michaelsen T.Y."/>
            <person name="Andersen M.H."/>
            <person name="Karst S.M."/>
            <person name="Dueholm M.S."/>
            <person name="Nielsen P.H."/>
            <person name="Albertsen M."/>
        </authorList>
    </citation>
    <scope>NUCLEOTIDE SEQUENCE [LARGE SCALE GENOMIC DNA]</scope>
    <source>
        <strain evidence="13">Ribe_18-Q3-R11-54_MAXAC.273</strain>
    </source>
</reference>
<evidence type="ECO:0000256" key="8">
    <source>
        <dbReference type="ARBA" id="ARBA00047417"/>
    </source>
</evidence>
<dbReference type="GO" id="GO:0006751">
    <property type="term" value="P:glutathione catabolic process"/>
    <property type="evidence" value="ECO:0007669"/>
    <property type="project" value="UniProtKB-UniRule"/>
</dbReference>
<dbReference type="GO" id="GO:0036374">
    <property type="term" value="F:glutathione hydrolase activity"/>
    <property type="evidence" value="ECO:0007669"/>
    <property type="project" value="UniProtKB-UniRule"/>
</dbReference>
<evidence type="ECO:0000256" key="1">
    <source>
        <dbReference type="ARBA" id="ARBA00001049"/>
    </source>
</evidence>
<dbReference type="InterPro" id="IPR000101">
    <property type="entry name" value="GGT_peptidase"/>
</dbReference>
<feature type="binding site" evidence="10">
    <location>
        <position position="107"/>
    </location>
    <ligand>
        <name>L-glutamate</name>
        <dbReference type="ChEBI" id="CHEBI:29985"/>
    </ligand>
</feature>
<comment type="caution">
    <text evidence="13">The sequence shown here is derived from an EMBL/GenBank/DDBJ whole genome shotgun (WGS) entry which is preliminary data.</text>
</comment>
<evidence type="ECO:0000256" key="10">
    <source>
        <dbReference type="PIRSR" id="PIRSR600101-2"/>
    </source>
</evidence>
<dbReference type="InterPro" id="IPR043137">
    <property type="entry name" value="GGT_ssub_C"/>
</dbReference>
<dbReference type="PRINTS" id="PR01210">
    <property type="entry name" value="GGTRANSPTASE"/>
</dbReference>
<evidence type="ECO:0000256" key="9">
    <source>
        <dbReference type="PIRSR" id="PIRSR600101-1"/>
    </source>
</evidence>
<dbReference type="EC" id="3.4.19.13" evidence="11"/>
<dbReference type="EMBL" id="JADKGY010000001">
    <property type="protein sequence ID" value="MBK9981206.1"/>
    <property type="molecule type" value="Genomic_DNA"/>
</dbReference>
<gene>
    <name evidence="13" type="primary">ggt</name>
    <name evidence="13" type="ORF">IPP15_02070</name>
</gene>
<dbReference type="AlphaFoldDB" id="A0A9D7XNP4"/>
<keyword evidence="4 11" id="KW-0808">Transferase</keyword>
<dbReference type="Proteomes" id="UP000808337">
    <property type="component" value="Unassembled WGS sequence"/>
</dbReference>
<comment type="catalytic activity">
    <reaction evidence="8 11">
        <text>an N-terminal (5-L-glutamyl)-[peptide] + an alpha-amino acid = 5-L-glutamyl amino acid + an N-terminal L-alpha-aminoacyl-[peptide]</text>
        <dbReference type="Rhea" id="RHEA:23904"/>
        <dbReference type="Rhea" id="RHEA-COMP:9780"/>
        <dbReference type="Rhea" id="RHEA-COMP:9795"/>
        <dbReference type="ChEBI" id="CHEBI:77644"/>
        <dbReference type="ChEBI" id="CHEBI:78597"/>
        <dbReference type="ChEBI" id="CHEBI:78599"/>
        <dbReference type="ChEBI" id="CHEBI:78608"/>
        <dbReference type="EC" id="2.3.2.2"/>
    </reaction>
</comment>
<evidence type="ECO:0000313" key="14">
    <source>
        <dbReference type="Proteomes" id="UP000808337"/>
    </source>
</evidence>
<dbReference type="GO" id="GO:0103068">
    <property type="term" value="F:leukotriene C4 gamma-glutamyl transferase activity"/>
    <property type="evidence" value="ECO:0007669"/>
    <property type="project" value="UniProtKB-EC"/>
</dbReference>
<comment type="similarity">
    <text evidence="3 11">Belongs to the gamma-glutamyltransferase family.</text>
</comment>
<accession>A0A9D7XNP4</accession>
<feature type="binding site" evidence="10">
    <location>
        <position position="476"/>
    </location>
    <ligand>
        <name>L-glutamate</name>
        <dbReference type="ChEBI" id="CHEBI:29985"/>
    </ligand>
</feature>
<comment type="catalytic activity">
    <reaction evidence="2 11">
        <text>glutathione + H2O = L-cysteinylglycine + L-glutamate</text>
        <dbReference type="Rhea" id="RHEA:28807"/>
        <dbReference type="ChEBI" id="CHEBI:15377"/>
        <dbReference type="ChEBI" id="CHEBI:29985"/>
        <dbReference type="ChEBI" id="CHEBI:57925"/>
        <dbReference type="ChEBI" id="CHEBI:61694"/>
        <dbReference type="EC" id="3.4.19.13"/>
    </reaction>
</comment>
<organism evidence="13 14">
    <name type="scientific">Candidatus Opimibacter skivensis</name>
    <dbReference type="NCBI Taxonomy" id="2982028"/>
    <lineage>
        <taxon>Bacteria</taxon>
        <taxon>Pseudomonadati</taxon>
        <taxon>Bacteroidota</taxon>
        <taxon>Saprospiria</taxon>
        <taxon>Saprospirales</taxon>
        <taxon>Saprospiraceae</taxon>
        <taxon>Candidatus Opimibacter</taxon>
    </lineage>
</organism>
<dbReference type="PANTHER" id="PTHR43199">
    <property type="entry name" value="GLUTATHIONE HYDROLASE"/>
    <property type="match status" value="1"/>
</dbReference>
<dbReference type="EC" id="2.3.2.2" evidence="11"/>
<evidence type="ECO:0000256" key="2">
    <source>
        <dbReference type="ARBA" id="ARBA00001089"/>
    </source>
</evidence>
<dbReference type="InterPro" id="IPR029055">
    <property type="entry name" value="Ntn_hydrolases_N"/>
</dbReference>
<feature type="binding site" evidence="10">
    <location>
        <begin position="401"/>
        <end position="403"/>
    </location>
    <ligand>
        <name>L-glutamate</name>
        <dbReference type="ChEBI" id="CHEBI:29985"/>
    </ligand>
</feature>
<keyword evidence="12" id="KW-0732">Signal</keyword>
<feature type="active site" description="Nucleophile" evidence="9">
    <location>
        <position position="383"/>
    </location>
</feature>
<dbReference type="InterPro" id="IPR043138">
    <property type="entry name" value="GGT_lsub"/>
</dbReference>
<feature type="binding site" evidence="10">
    <location>
        <position position="425"/>
    </location>
    <ligand>
        <name>L-glutamate</name>
        <dbReference type="ChEBI" id="CHEBI:29985"/>
    </ligand>
</feature>
<evidence type="ECO:0000256" key="11">
    <source>
        <dbReference type="RuleBase" id="RU368036"/>
    </source>
</evidence>
<comment type="subunit">
    <text evidence="11">This enzyme consists of two polypeptide chains, which are synthesized in precursor form from a single polypeptide.</text>
</comment>
<dbReference type="Gene3D" id="3.60.20.40">
    <property type="match status" value="1"/>
</dbReference>
<dbReference type="InterPro" id="IPR051792">
    <property type="entry name" value="GGT_bact"/>
</dbReference>
<dbReference type="GO" id="GO:0006750">
    <property type="term" value="P:glutathione biosynthetic process"/>
    <property type="evidence" value="ECO:0007669"/>
    <property type="project" value="UniProtKB-KW"/>
</dbReference>